<dbReference type="Proteomes" id="UP001187346">
    <property type="component" value="Unassembled WGS sequence"/>
</dbReference>
<evidence type="ECO:0000313" key="4">
    <source>
        <dbReference type="Proteomes" id="UP001187346"/>
    </source>
</evidence>
<feature type="transmembrane region" description="Helical" evidence="2">
    <location>
        <begin position="28"/>
        <end position="46"/>
    </location>
</feature>
<sequence>MPQPTTHPMTEPTATDPDRLTPGDIARTLLWIVVVASALTNMAASFGGADTWVHLVCGAVTVLCAGTLVVRNLRGRR</sequence>
<keyword evidence="2" id="KW-0472">Membrane</keyword>
<evidence type="ECO:0008006" key="5">
    <source>
        <dbReference type="Google" id="ProtNLM"/>
    </source>
</evidence>
<reference evidence="3 4" key="1">
    <citation type="submission" date="2023-10" db="EMBL/GenBank/DDBJ databases">
        <title>Characterization of rhizosphere-enriched actinobacteria from wheat plants lab-grown on chernevaya soil.</title>
        <authorList>
            <person name="Tikhonova E.N."/>
            <person name="Konopkin A."/>
            <person name="Kravchenko I.K."/>
        </authorList>
    </citation>
    <scope>NUCLEOTIDE SEQUENCE [LARGE SCALE GENOMIC DNA]</scope>
    <source>
        <strain evidence="3 4">RR29</strain>
    </source>
</reference>
<name>A0ABU4F9N2_9ACTN</name>
<dbReference type="RefSeq" id="WP_266859726.1">
    <property type="nucleotide sequence ID" value="NZ_JAPEMW010000001.1"/>
</dbReference>
<evidence type="ECO:0000313" key="3">
    <source>
        <dbReference type="EMBL" id="MDV7217304.1"/>
    </source>
</evidence>
<evidence type="ECO:0000256" key="1">
    <source>
        <dbReference type="SAM" id="MobiDB-lite"/>
    </source>
</evidence>
<evidence type="ECO:0000256" key="2">
    <source>
        <dbReference type="SAM" id="Phobius"/>
    </source>
</evidence>
<dbReference type="EMBL" id="JAWMAJ010000043">
    <property type="protein sequence ID" value="MDV7217304.1"/>
    <property type="molecule type" value="Genomic_DNA"/>
</dbReference>
<gene>
    <name evidence="3" type="ORF">R5A26_15225</name>
</gene>
<keyword evidence="2" id="KW-0812">Transmembrane</keyword>
<keyword evidence="2" id="KW-1133">Transmembrane helix</keyword>
<feature type="region of interest" description="Disordered" evidence="1">
    <location>
        <begin position="1"/>
        <end position="21"/>
    </location>
</feature>
<keyword evidence="4" id="KW-1185">Reference proteome</keyword>
<organism evidence="3 4">
    <name type="scientific">Streptomyces prunicolor</name>
    <dbReference type="NCBI Taxonomy" id="67348"/>
    <lineage>
        <taxon>Bacteria</taxon>
        <taxon>Bacillati</taxon>
        <taxon>Actinomycetota</taxon>
        <taxon>Actinomycetes</taxon>
        <taxon>Kitasatosporales</taxon>
        <taxon>Streptomycetaceae</taxon>
        <taxon>Streptomyces</taxon>
    </lineage>
</organism>
<proteinExistence type="predicted"/>
<feature type="transmembrane region" description="Helical" evidence="2">
    <location>
        <begin position="52"/>
        <end position="70"/>
    </location>
</feature>
<accession>A0ABU4F9N2</accession>
<protein>
    <recommendedName>
        <fullName evidence="5">Integral membrane protein</fullName>
    </recommendedName>
</protein>
<comment type="caution">
    <text evidence="3">The sequence shown here is derived from an EMBL/GenBank/DDBJ whole genome shotgun (WGS) entry which is preliminary data.</text>
</comment>